<dbReference type="EMBL" id="BQNB010019108">
    <property type="protein sequence ID" value="GJT81750.1"/>
    <property type="molecule type" value="Genomic_DNA"/>
</dbReference>
<accession>A0ABQ5H302</accession>
<protein>
    <submittedName>
        <fullName evidence="1">Uncharacterized protein</fullName>
    </submittedName>
</protein>
<evidence type="ECO:0000313" key="2">
    <source>
        <dbReference type="Proteomes" id="UP001151760"/>
    </source>
</evidence>
<reference evidence="1" key="1">
    <citation type="journal article" date="2022" name="Int. J. Mol. Sci.">
        <title>Draft Genome of Tanacetum Coccineum: Genomic Comparison of Closely Related Tanacetum-Family Plants.</title>
        <authorList>
            <person name="Yamashiro T."/>
            <person name="Shiraishi A."/>
            <person name="Nakayama K."/>
            <person name="Satake H."/>
        </authorList>
    </citation>
    <scope>NUCLEOTIDE SEQUENCE</scope>
</reference>
<gene>
    <name evidence="1" type="ORF">Tco_1056092</name>
</gene>
<organism evidence="1 2">
    <name type="scientific">Tanacetum coccineum</name>
    <dbReference type="NCBI Taxonomy" id="301880"/>
    <lineage>
        <taxon>Eukaryota</taxon>
        <taxon>Viridiplantae</taxon>
        <taxon>Streptophyta</taxon>
        <taxon>Embryophyta</taxon>
        <taxon>Tracheophyta</taxon>
        <taxon>Spermatophyta</taxon>
        <taxon>Magnoliopsida</taxon>
        <taxon>eudicotyledons</taxon>
        <taxon>Gunneridae</taxon>
        <taxon>Pentapetalae</taxon>
        <taxon>asterids</taxon>
        <taxon>campanulids</taxon>
        <taxon>Asterales</taxon>
        <taxon>Asteraceae</taxon>
        <taxon>Asteroideae</taxon>
        <taxon>Anthemideae</taxon>
        <taxon>Anthemidinae</taxon>
        <taxon>Tanacetum</taxon>
    </lineage>
</organism>
<name>A0ABQ5H302_9ASTR</name>
<comment type="caution">
    <text evidence="1">The sequence shown here is derived from an EMBL/GenBank/DDBJ whole genome shotgun (WGS) entry which is preliminary data.</text>
</comment>
<sequence length="321" mass="36108">MIAPKCPTFKWKPTFAIQDEITELQCLYLHKVRECDCLAQKLSEQTEFVSKEIYTKLYRSFAKLEKHSISLEIALQECQEQLKNDTVCKEKASNVFRKEREQYFEIQDLKAQLQDKNIAISELKKLIEKCKGKSVDTKFDKPSVVRQPNAQRIPKPSVLGKPAPFSDSLERKYFAKKKSVLKTNESEGLSKPVTPQNLPQTAKQASVTACNDSLNSRTSNVNAICATCGKCVFNSNHDACVSKFLKDVNARTKKPNVVPISTRKPKSQANKSVATPHKKTVASESTITNSKSYYRSSNKNCTCVGEWVDSTTMPISIYMGS</sequence>
<keyword evidence="2" id="KW-1185">Reference proteome</keyword>
<evidence type="ECO:0000313" key="1">
    <source>
        <dbReference type="EMBL" id="GJT81750.1"/>
    </source>
</evidence>
<dbReference type="Proteomes" id="UP001151760">
    <property type="component" value="Unassembled WGS sequence"/>
</dbReference>
<reference evidence="1" key="2">
    <citation type="submission" date="2022-01" db="EMBL/GenBank/DDBJ databases">
        <authorList>
            <person name="Yamashiro T."/>
            <person name="Shiraishi A."/>
            <person name="Satake H."/>
            <person name="Nakayama K."/>
        </authorList>
    </citation>
    <scope>NUCLEOTIDE SEQUENCE</scope>
</reference>
<proteinExistence type="predicted"/>